<dbReference type="Pfam" id="PF01636">
    <property type="entry name" value="APH"/>
    <property type="match status" value="1"/>
</dbReference>
<protein>
    <recommendedName>
        <fullName evidence="1">Aminoglycoside phosphotransferase domain-containing protein</fullName>
    </recommendedName>
</protein>
<dbReference type="InterPro" id="IPR002575">
    <property type="entry name" value="Aminoglycoside_PTrfase"/>
</dbReference>
<accession>A0A4V0YYH4</accession>
<sequence>MRLSIPLPPKIAHYVGPLIKSELPPQGMAFQVYILTSQRGRFVLKLAHTAAMSEALNKEASILRALHAYKPFVAQPLIEEALEDGHAFLFLYLPGEPLHSVLQQAEPAERAWLIRQFAQMLQRIHSWRPDLPYPHDWLATKLAWLHTKILARPRETLIANTNSSFDGQNAHHLLAELQAAKSTIENEIVFGHYDYCLPNVLMHAQHVAGVIDWSGGGYIDRRFDLATALFSLGLFEPLLPPDYQNIF</sequence>
<dbReference type="OrthoDB" id="179763at2"/>
<name>A0A4V0YYH4_KTERU</name>
<evidence type="ECO:0000313" key="2">
    <source>
        <dbReference type="EMBL" id="QBD76231.1"/>
    </source>
</evidence>
<reference evidence="2 3" key="1">
    <citation type="submission" date="2019-01" db="EMBL/GenBank/DDBJ databases">
        <title>Ktedonosporobacter rubrisoli SCAWS-G2.</title>
        <authorList>
            <person name="Huang Y."/>
            <person name="Yan B."/>
        </authorList>
    </citation>
    <scope>NUCLEOTIDE SEQUENCE [LARGE SCALE GENOMIC DNA]</scope>
    <source>
        <strain evidence="2 3">SCAWS-G2</strain>
    </source>
</reference>
<organism evidence="2 3">
    <name type="scientific">Ktedonosporobacter rubrisoli</name>
    <dbReference type="NCBI Taxonomy" id="2509675"/>
    <lineage>
        <taxon>Bacteria</taxon>
        <taxon>Bacillati</taxon>
        <taxon>Chloroflexota</taxon>
        <taxon>Ktedonobacteria</taxon>
        <taxon>Ktedonobacterales</taxon>
        <taxon>Ktedonosporobacteraceae</taxon>
        <taxon>Ktedonosporobacter</taxon>
    </lineage>
</organism>
<keyword evidence="3" id="KW-1185">Reference proteome</keyword>
<evidence type="ECO:0000259" key="1">
    <source>
        <dbReference type="Pfam" id="PF01636"/>
    </source>
</evidence>
<dbReference type="Gene3D" id="3.90.1200.10">
    <property type="match status" value="1"/>
</dbReference>
<dbReference type="InterPro" id="IPR051678">
    <property type="entry name" value="AGP_Transferase"/>
</dbReference>
<dbReference type="Proteomes" id="UP000290365">
    <property type="component" value="Chromosome"/>
</dbReference>
<dbReference type="PANTHER" id="PTHR21310">
    <property type="entry name" value="AMINOGLYCOSIDE PHOSPHOTRANSFERASE-RELATED-RELATED"/>
    <property type="match status" value="1"/>
</dbReference>
<feature type="domain" description="Aminoglycoside phosphotransferase" evidence="1">
    <location>
        <begin position="25"/>
        <end position="231"/>
    </location>
</feature>
<dbReference type="EMBL" id="CP035758">
    <property type="protein sequence ID" value="QBD76231.1"/>
    <property type="molecule type" value="Genomic_DNA"/>
</dbReference>
<dbReference type="AlphaFoldDB" id="A0A4V0YYH4"/>
<gene>
    <name evidence="2" type="ORF">EPA93_09490</name>
</gene>
<proteinExistence type="predicted"/>
<dbReference type="KEGG" id="kbs:EPA93_09490"/>
<evidence type="ECO:0000313" key="3">
    <source>
        <dbReference type="Proteomes" id="UP000290365"/>
    </source>
</evidence>
<dbReference type="SUPFAM" id="SSF56112">
    <property type="entry name" value="Protein kinase-like (PK-like)"/>
    <property type="match status" value="1"/>
</dbReference>
<dbReference type="InterPro" id="IPR011009">
    <property type="entry name" value="Kinase-like_dom_sf"/>
</dbReference>
<dbReference type="RefSeq" id="WP_129886826.1">
    <property type="nucleotide sequence ID" value="NZ_CP035758.1"/>
</dbReference>